<protein>
    <submittedName>
        <fullName evidence="1">Uncharacterized protein</fullName>
    </submittedName>
</protein>
<reference evidence="1" key="1">
    <citation type="submission" date="2023-07" db="EMBL/GenBank/DDBJ databases">
        <title>Sorghum-associated microbial communities from plants grown in Nebraska, USA.</title>
        <authorList>
            <person name="Schachtman D."/>
        </authorList>
    </citation>
    <scope>NUCLEOTIDE SEQUENCE</scope>
    <source>
        <strain evidence="1">BE330</strain>
    </source>
</reference>
<dbReference type="EMBL" id="JAVDQK010000004">
    <property type="protein sequence ID" value="MDR6218547.1"/>
    <property type="molecule type" value="Genomic_DNA"/>
</dbReference>
<evidence type="ECO:0000313" key="2">
    <source>
        <dbReference type="Proteomes" id="UP001185331"/>
    </source>
</evidence>
<name>A0AAE3XBP5_9DEIO</name>
<sequence length="194" mass="21340">MTTSAPVTGPDGFEYRATELEGLQRLERRLRAVSDAAALSFEVDGAFMRVPTHPEERWLTASGLTREQHAKVTAAAQAERTARGENINLNASARIREGWAAQAGALFEAHEDLPDGEEAGRTMLRARLIDAASTAAHLARIAWSETFDERYARVRALLWVAADVDPAWRGTYAALGLELEEAKASLNRDRARLL</sequence>
<comment type="caution">
    <text evidence="1">The sequence shown here is derived from an EMBL/GenBank/DDBJ whole genome shotgun (WGS) entry which is preliminary data.</text>
</comment>
<organism evidence="1 2">
    <name type="scientific">Deinococcus soli</name>
    <name type="common">ex Cha et al. 2016</name>
    <dbReference type="NCBI Taxonomy" id="1309411"/>
    <lineage>
        <taxon>Bacteria</taxon>
        <taxon>Thermotogati</taxon>
        <taxon>Deinococcota</taxon>
        <taxon>Deinococci</taxon>
        <taxon>Deinococcales</taxon>
        <taxon>Deinococcaceae</taxon>
        <taxon>Deinococcus</taxon>
    </lineage>
</organism>
<gene>
    <name evidence="1" type="ORF">J2Y00_002110</name>
</gene>
<dbReference type="Proteomes" id="UP001185331">
    <property type="component" value="Unassembled WGS sequence"/>
</dbReference>
<evidence type="ECO:0000313" key="1">
    <source>
        <dbReference type="EMBL" id="MDR6218547.1"/>
    </source>
</evidence>
<dbReference type="RefSeq" id="WP_309855128.1">
    <property type="nucleotide sequence ID" value="NZ_JAVDQJ010000005.1"/>
</dbReference>
<accession>A0AAE3XBP5</accession>
<dbReference type="AlphaFoldDB" id="A0AAE3XBP5"/>
<proteinExistence type="predicted"/>